<gene>
    <name evidence="3" type="ORF">GSLYS_00005449001</name>
</gene>
<organism evidence="3 4">
    <name type="scientific">Lymnaea stagnalis</name>
    <name type="common">Great pond snail</name>
    <name type="synonym">Helix stagnalis</name>
    <dbReference type="NCBI Taxonomy" id="6523"/>
    <lineage>
        <taxon>Eukaryota</taxon>
        <taxon>Metazoa</taxon>
        <taxon>Spiralia</taxon>
        <taxon>Lophotrochozoa</taxon>
        <taxon>Mollusca</taxon>
        <taxon>Gastropoda</taxon>
        <taxon>Heterobranchia</taxon>
        <taxon>Euthyneura</taxon>
        <taxon>Panpulmonata</taxon>
        <taxon>Hygrophila</taxon>
        <taxon>Lymnaeoidea</taxon>
        <taxon>Lymnaeidae</taxon>
        <taxon>Lymnaea</taxon>
    </lineage>
</organism>
<comment type="caution">
    <text evidence="3">The sequence shown here is derived from an EMBL/GenBank/DDBJ whole genome shotgun (WGS) entry which is preliminary data.</text>
</comment>
<reference evidence="3 4" key="1">
    <citation type="submission" date="2024-04" db="EMBL/GenBank/DDBJ databases">
        <authorList>
            <consortium name="Genoscope - CEA"/>
            <person name="William W."/>
        </authorList>
    </citation>
    <scope>NUCLEOTIDE SEQUENCE [LARGE SCALE GENOMIC DNA]</scope>
</reference>
<feature type="compositionally biased region" description="Polar residues" evidence="1">
    <location>
        <begin position="252"/>
        <end position="262"/>
    </location>
</feature>
<evidence type="ECO:0000256" key="1">
    <source>
        <dbReference type="SAM" id="MobiDB-lite"/>
    </source>
</evidence>
<keyword evidence="4" id="KW-1185">Reference proteome</keyword>
<evidence type="ECO:0000313" key="4">
    <source>
        <dbReference type="Proteomes" id="UP001497497"/>
    </source>
</evidence>
<sequence>MKCVYFLMSVPQPCVSPRRIASSHLIKGNVYTQANVTFDQDEGSSFMTCDVSFQTGTFKLKSLRVFKHNAITTRDQNIAGLSVLNENAIEIYPVEGEAQGYDWDELKRQAEEKVFYRDPHVDFKSYYNICPSKGITSIGLIVSSYYYDRNEYMFCVASASLIGDDNLLSHAIYYLEVKSAAPRKEESHRMSASDISLIVLTVFMIVWLVVKFLIFCVLDKKKLKRLSAEKNTLEMELARLKGEQEEGPADPSNLSLQQQSAAVPTPDTEVELAAARTPDTEEDPAAAPTPDKEDELGDYTVHCCNIYCN</sequence>
<keyword evidence="2" id="KW-0472">Membrane</keyword>
<dbReference type="Proteomes" id="UP001497497">
    <property type="component" value="Unassembled WGS sequence"/>
</dbReference>
<dbReference type="EMBL" id="CAXITT010000086">
    <property type="protein sequence ID" value="CAL1531354.1"/>
    <property type="molecule type" value="Genomic_DNA"/>
</dbReference>
<keyword evidence="2" id="KW-0812">Transmembrane</keyword>
<evidence type="ECO:0000256" key="2">
    <source>
        <dbReference type="SAM" id="Phobius"/>
    </source>
</evidence>
<feature type="region of interest" description="Disordered" evidence="1">
    <location>
        <begin position="243"/>
        <end position="294"/>
    </location>
</feature>
<accession>A0AAV2HFW7</accession>
<dbReference type="AlphaFoldDB" id="A0AAV2HFW7"/>
<protein>
    <submittedName>
        <fullName evidence="3">Uncharacterized protein</fullName>
    </submittedName>
</protein>
<proteinExistence type="predicted"/>
<evidence type="ECO:0000313" key="3">
    <source>
        <dbReference type="EMBL" id="CAL1531354.1"/>
    </source>
</evidence>
<name>A0AAV2HFW7_LYMST</name>
<feature type="transmembrane region" description="Helical" evidence="2">
    <location>
        <begin position="195"/>
        <end position="218"/>
    </location>
</feature>
<keyword evidence="2" id="KW-1133">Transmembrane helix</keyword>